<name>A0A8X6K4A0_TRICU</name>
<evidence type="ECO:0000313" key="2">
    <source>
        <dbReference type="EMBL" id="GFR30351.1"/>
    </source>
</evidence>
<evidence type="ECO:0000256" key="1">
    <source>
        <dbReference type="SAM" id="SignalP"/>
    </source>
</evidence>
<evidence type="ECO:0000313" key="3">
    <source>
        <dbReference type="Proteomes" id="UP000887116"/>
    </source>
</evidence>
<protein>
    <submittedName>
        <fullName evidence="2">Uncharacterized protein</fullName>
    </submittedName>
</protein>
<feature type="signal peptide" evidence="1">
    <location>
        <begin position="1"/>
        <end position="20"/>
    </location>
</feature>
<accession>A0A8X6K4A0</accession>
<sequence length="100" mass="10708">MDKIFGFVLILSALISTTSAVGDTSGYALVINHIPEWGFKKGGLGIGKSIRYDIRKYPAVAAKEATSLIDLLKASDLPAKAFLESPLVPFAPFGLPLEKE</sequence>
<reference evidence="2" key="1">
    <citation type="submission" date="2020-07" db="EMBL/GenBank/DDBJ databases">
        <title>Multicomponent nature underlies the extraordinary mechanical properties of spider dragline silk.</title>
        <authorList>
            <person name="Kono N."/>
            <person name="Nakamura H."/>
            <person name="Mori M."/>
            <person name="Yoshida Y."/>
            <person name="Ohtoshi R."/>
            <person name="Malay A.D."/>
            <person name="Moran D.A.P."/>
            <person name="Tomita M."/>
            <person name="Numata K."/>
            <person name="Arakawa K."/>
        </authorList>
    </citation>
    <scope>NUCLEOTIDE SEQUENCE</scope>
</reference>
<keyword evidence="3" id="KW-1185">Reference proteome</keyword>
<organism evidence="2 3">
    <name type="scientific">Trichonephila clavata</name>
    <name type="common">Joro spider</name>
    <name type="synonym">Nephila clavata</name>
    <dbReference type="NCBI Taxonomy" id="2740835"/>
    <lineage>
        <taxon>Eukaryota</taxon>
        <taxon>Metazoa</taxon>
        <taxon>Ecdysozoa</taxon>
        <taxon>Arthropoda</taxon>
        <taxon>Chelicerata</taxon>
        <taxon>Arachnida</taxon>
        <taxon>Araneae</taxon>
        <taxon>Araneomorphae</taxon>
        <taxon>Entelegynae</taxon>
        <taxon>Araneoidea</taxon>
        <taxon>Nephilidae</taxon>
        <taxon>Trichonephila</taxon>
    </lineage>
</organism>
<proteinExistence type="predicted"/>
<keyword evidence="1" id="KW-0732">Signal</keyword>
<dbReference type="Proteomes" id="UP000887116">
    <property type="component" value="Unassembled WGS sequence"/>
</dbReference>
<dbReference type="AlphaFoldDB" id="A0A8X6K4A0"/>
<dbReference type="EMBL" id="BMAO01019407">
    <property type="protein sequence ID" value="GFR30351.1"/>
    <property type="molecule type" value="Genomic_DNA"/>
</dbReference>
<dbReference type="OrthoDB" id="6417675at2759"/>
<comment type="caution">
    <text evidence="2">The sequence shown here is derived from an EMBL/GenBank/DDBJ whole genome shotgun (WGS) entry which is preliminary data.</text>
</comment>
<gene>
    <name evidence="2" type="primary">AVEN_269486_1</name>
    <name evidence="2" type="ORF">TNCT_269161</name>
</gene>
<feature type="chain" id="PRO_5036459493" evidence="1">
    <location>
        <begin position="21"/>
        <end position="100"/>
    </location>
</feature>